<feature type="region of interest" description="Disordered" evidence="5">
    <location>
        <begin position="382"/>
        <end position="410"/>
    </location>
</feature>
<feature type="binding site" evidence="4">
    <location>
        <position position="120"/>
    </location>
    <ligand>
        <name>substrate</name>
    </ligand>
</feature>
<keyword evidence="6" id="KW-1185">Reference proteome</keyword>
<dbReference type="HAMAP" id="MF_03052">
    <property type="entry name" value="MOC2B"/>
    <property type="match status" value="1"/>
</dbReference>
<dbReference type="InterPro" id="IPR003448">
    <property type="entry name" value="Mopterin_biosynth_MoaE"/>
</dbReference>
<gene>
    <name evidence="7" type="primary">LOC105361070</name>
    <name evidence="4" type="synonym">Mocs2</name>
</gene>
<comment type="function">
    <text evidence="4">Catalytic subunit of the molybdopterin synthase complex, a complex that catalyzes the conversion of precursor Z into molybdopterin. Acts by mediating the incorporation of 2 sulfur atoms from thiocarboxylated MOCS2A into precursor Z to generate a dithiolene group.</text>
</comment>
<dbReference type="GeneID" id="105361070"/>
<comment type="catalytic activity">
    <reaction evidence="4">
        <text>2 [molybdopterin-synthase sulfur-carrier protein]-C-terminal-Gly-aminoethanethioate + cyclic pyranopterin phosphate + H2O = molybdopterin + 2 [molybdopterin-synthase sulfur-carrier protein]-C-terminal Gly-Gly + 2 H(+)</text>
        <dbReference type="Rhea" id="RHEA:26333"/>
        <dbReference type="Rhea" id="RHEA-COMP:12202"/>
        <dbReference type="Rhea" id="RHEA-COMP:19907"/>
        <dbReference type="ChEBI" id="CHEBI:15377"/>
        <dbReference type="ChEBI" id="CHEBI:15378"/>
        <dbReference type="ChEBI" id="CHEBI:58698"/>
        <dbReference type="ChEBI" id="CHEBI:59648"/>
        <dbReference type="ChEBI" id="CHEBI:90778"/>
        <dbReference type="ChEBI" id="CHEBI:232372"/>
        <dbReference type="EC" id="2.8.1.12"/>
    </reaction>
</comment>
<dbReference type="GO" id="GO:1990140">
    <property type="term" value="C:molybdopterin synthase complex"/>
    <property type="evidence" value="ECO:0007669"/>
    <property type="project" value="UniProtKB-UniRule"/>
</dbReference>
<keyword evidence="3 4" id="KW-0501">Molybdenum cofactor biosynthesis</keyword>
<comment type="similarity">
    <text evidence="4">Belongs to the MoaE family. MOCS2B subfamily.</text>
</comment>
<keyword evidence="2 4" id="KW-0808">Transferase</keyword>
<feature type="binding site" evidence="4">
    <location>
        <begin position="127"/>
        <end position="129"/>
    </location>
    <ligand>
        <name>substrate</name>
    </ligand>
</feature>
<dbReference type="InterPro" id="IPR028888">
    <property type="entry name" value="MOCS2B_euk"/>
</dbReference>
<dbReference type="AlphaFoldDB" id="A0AAJ7DU06"/>
<dbReference type="GO" id="GO:0030366">
    <property type="term" value="F:molybdopterin synthase activity"/>
    <property type="evidence" value="ECO:0007669"/>
    <property type="project" value="UniProtKB-UniRule"/>
</dbReference>
<dbReference type="EC" id="2.8.1.12" evidence="4"/>
<organism evidence="6 7">
    <name type="scientific">Ceratosolen solmsi marchali</name>
    <dbReference type="NCBI Taxonomy" id="326594"/>
    <lineage>
        <taxon>Eukaryota</taxon>
        <taxon>Metazoa</taxon>
        <taxon>Ecdysozoa</taxon>
        <taxon>Arthropoda</taxon>
        <taxon>Hexapoda</taxon>
        <taxon>Insecta</taxon>
        <taxon>Pterygota</taxon>
        <taxon>Neoptera</taxon>
        <taxon>Endopterygota</taxon>
        <taxon>Hymenoptera</taxon>
        <taxon>Apocrita</taxon>
        <taxon>Proctotrupomorpha</taxon>
        <taxon>Chalcidoidea</taxon>
        <taxon>Agaonidae</taxon>
        <taxon>Agaoninae</taxon>
        <taxon>Ceratosolen</taxon>
    </lineage>
</organism>
<name>A0AAJ7DU06_9HYME</name>
<evidence type="ECO:0000313" key="7">
    <source>
        <dbReference type="RefSeq" id="XP_011496470.1"/>
    </source>
</evidence>
<dbReference type="KEGG" id="csol:105361070"/>
<protein>
    <recommendedName>
        <fullName evidence="4">Molybdopterin synthase catalytic subunit</fullName>
        <ecNumber evidence="4">2.8.1.12</ecNumber>
    </recommendedName>
    <alternativeName>
        <fullName evidence="4">Molybdenum cofactor synthesis protein 2 large subunit</fullName>
    </alternativeName>
    <alternativeName>
        <fullName evidence="4">Molybdenum cofactor synthesis protein 2B</fullName>
        <shortName evidence="4">MOCS2B</shortName>
    </alternativeName>
</protein>
<evidence type="ECO:0000313" key="6">
    <source>
        <dbReference type="Proteomes" id="UP000695007"/>
    </source>
</evidence>
<feature type="region of interest" description="Disordered" evidence="5">
    <location>
        <begin position="194"/>
        <end position="215"/>
    </location>
</feature>
<dbReference type="GO" id="GO:0006777">
    <property type="term" value="P:Mo-molybdopterin cofactor biosynthetic process"/>
    <property type="evidence" value="ECO:0007669"/>
    <property type="project" value="UniProtKB-UniRule"/>
</dbReference>
<dbReference type="Proteomes" id="UP000695007">
    <property type="component" value="Unplaced"/>
</dbReference>
<evidence type="ECO:0000256" key="5">
    <source>
        <dbReference type="SAM" id="MobiDB-lite"/>
    </source>
</evidence>
<dbReference type="FunFam" id="3.90.1170.40:FF:000002">
    <property type="entry name" value="Molybdopterin synthase catalytic subunit"/>
    <property type="match status" value="1"/>
</dbReference>
<reference evidence="7" key="1">
    <citation type="submission" date="2025-08" db="UniProtKB">
        <authorList>
            <consortium name="RefSeq"/>
        </authorList>
    </citation>
    <scope>IDENTIFICATION</scope>
</reference>
<dbReference type="CTD" id="43017"/>
<feature type="compositionally biased region" description="Polar residues" evidence="5">
    <location>
        <begin position="382"/>
        <end position="393"/>
    </location>
</feature>
<accession>A0AAJ7DU06</accession>
<dbReference type="Gene3D" id="3.90.1170.40">
    <property type="entry name" value="Molybdopterin biosynthesis MoaE subunit"/>
    <property type="match status" value="1"/>
</dbReference>
<dbReference type="RefSeq" id="XP_011496470.1">
    <property type="nucleotide sequence ID" value="XM_011498168.1"/>
</dbReference>
<evidence type="ECO:0000256" key="3">
    <source>
        <dbReference type="ARBA" id="ARBA00023150"/>
    </source>
</evidence>
<evidence type="ECO:0000256" key="4">
    <source>
        <dbReference type="HAMAP-Rule" id="MF_03052"/>
    </source>
</evidence>
<dbReference type="CDD" id="cd00756">
    <property type="entry name" value="MoaE"/>
    <property type="match status" value="1"/>
</dbReference>
<sequence>MADLKNFVALEIEKLNVNDIIEMVASPNCGAISTFIGTTRDNFEEKKVVQLVYEAYEPMAIKELQAVCNKVRSQWNVEKIAIYHRLGEVSIMEASVVIAISSVHRQESLQAVQFTIDAIKSSVPIWKKEVYEEDEPQWKANKECFWTANDTKIAAGKTIKSNEESSTNEINYANVVVDDIEIDLDNVYETVEVKSENVNNDDQDDQDEDSGNEEFLINPDQIQIKADDQELNRRIESFIARKREQVNLINIQEFCCLSNQIQDDDNDDNTHVCARVNATFIRHKDVNHVKVHRVYNQWSQQNMEFNAPFKSLKNESNTYPSALEERLSVSEKILGINKPVPRDVYKRIKNIEDRLLFLESISPEYKDLWSIDDCDSVKSFDTCNEKTNSSENSKPTRKRTYSSTDPDSKLDEFDYRHAKIAK</sequence>
<evidence type="ECO:0000256" key="2">
    <source>
        <dbReference type="ARBA" id="ARBA00022679"/>
    </source>
</evidence>
<evidence type="ECO:0000256" key="1">
    <source>
        <dbReference type="ARBA" id="ARBA00022490"/>
    </source>
</evidence>
<dbReference type="InterPro" id="IPR036563">
    <property type="entry name" value="MoaE_sf"/>
</dbReference>
<comment type="pathway">
    <text evidence="4">Cofactor biosynthesis; molybdopterin biosynthesis.</text>
</comment>
<dbReference type="PANTHER" id="PTHR23404">
    <property type="entry name" value="MOLYBDOPTERIN SYNTHASE RELATED"/>
    <property type="match status" value="1"/>
</dbReference>
<keyword evidence="1 4" id="KW-0963">Cytoplasm</keyword>
<proteinExistence type="inferred from homology"/>
<feature type="compositionally biased region" description="Acidic residues" evidence="5">
    <location>
        <begin position="199"/>
        <end position="212"/>
    </location>
</feature>
<comment type="subunit">
    <text evidence="4">Heterotetramer; composed of 2 small (MOCS2A) and 2 large (MOCS2B) subunits.</text>
</comment>
<comment type="miscellaneous">
    <text evidence="4">This protein is produced by a bicistronic gene which also produces the large subunit (MOCS2A).</text>
</comment>
<dbReference type="Pfam" id="PF02391">
    <property type="entry name" value="MoaE"/>
    <property type="match status" value="1"/>
</dbReference>
<feature type="binding site" evidence="4">
    <location>
        <begin position="104"/>
        <end position="105"/>
    </location>
    <ligand>
        <name>substrate</name>
    </ligand>
</feature>
<dbReference type="SUPFAM" id="SSF54690">
    <property type="entry name" value="Molybdopterin synthase subunit MoaE"/>
    <property type="match status" value="1"/>
</dbReference>
<comment type="subcellular location">
    <subcellularLocation>
        <location evidence="4">Cytoplasm</location>
    </subcellularLocation>
</comment>